<gene>
    <name evidence="2" type="ORF">D0962_01800</name>
</gene>
<sequence>MNVLLSNQLSVFDAPIIIDSTPIPPTPTPGAEPAEYSPGDLVVPKAREGHSVPLFVNQVCEVVSFGQSLGRDRFFCVPVKWKCRGVPAFPCDPLDLLLLAPAKGGDQ</sequence>
<dbReference type="AlphaFoldDB" id="A0A6M0RZ74"/>
<evidence type="ECO:0000256" key="1">
    <source>
        <dbReference type="SAM" id="MobiDB-lite"/>
    </source>
</evidence>
<dbReference type="EMBL" id="QZCE01000001">
    <property type="protein sequence ID" value="NEZ61519.1"/>
    <property type="molecule type" value="Genomic_DNA"/>
</dbReference>
<dbReference type="RefSeq" id="WP_163659354.1">
    <property type="nucleotide sequence ID" value="NZ_QZCE01000001.1"/>
</dbReference>
<reference evidence="2 3" key="1">
    <citation type="journal article" date="2020" name="Microb. Ecol.">
        <title>Ecogenomics of the Marine Benthic Filamentous Cyanobacterium Adonisia.</title>
        <authorList>
            <person name="Walter J.M."/>
            <person name="Coutinho F.H."/>
            <person name="Leomil L."/>
            <person name="Hargreaves P.I."/>
            <person name="Campeao M.E."/>
            <person name="Vieira V.V."/>
            <person name="Silva B.S."/>
            <person name="Fistarol G.O."/>
            <person name="Salomon P.S."/>
            <person name="Sawabe T."/>
            <person name="Mino S."/>
            <person name="Hosokawa M."/>
            <person name="Miyashita H."/>
            <person name="Maruyama F."/>
            <person name="van Verk M.C."/>
            <person name="Dutilh B.E."/>
            <person name="Thompson C.C."/>
            <person name="Thompson F.L."/>
        </authorList>
    </citation>
    <scope>NUCLEOTIDE SEQUENCE [LARGE SCALE GENOMIC DNA]</scope>
    <source>
        <strain evidence="2 3">CCMR0082</strain>
    </source>
</reference>
<accession>A0A6M0RZ74</accession>
<name>A0A6M0RZ74_9CYAN</name>
<evidence type="ECO:0000313" key="2">
    <source>
        <dbReference type="EMBL" id="NEZ61519.1"/>
    </source>
</evidence>
<protein>
    <submittedName>
        <fullName evidence="2">Uncharacterized protein</fullName>
    </submittedName>
</protein>
<organism evidence="2 3">
    <name type="scientific">Adonisia turfae CCMR0082</name>
    <dbReference type="NCBI Taxonomy" id="2304604"/>
    <lineage>
        <taxon>Bacteria</taxon>
        <taxon>Bacillati</taxon>
        <taxon>Cyanobacteriota</taxon>
        <taxon>Adonisia</taxon>
        <taxon>Adonisia turfae</taxon>
    </lineage>
</organism>
<proteinExistence type="predicted"/>
<feature type="region of interest" description="Disordered" evidence="1">
    <location>
        <begin position="19"/>
        <end position="40"/>
    </location>
</feature>
<evidence type="ECO:0000313" key="3">
    <source>
        <dbReference type="Proteomes" id="UP000473574"/>
    </source>
</evidence>
<dbReference type="Proteomes" id="UP000473574">
    <property type="component" value="Unassembled WGS sequence"/>
</dbReference>
<comment type="caution">
    <text evidence="2">The sequence shown here is derived from an EMBL/GenBank/DDBJ whole genome shotgun (WGS) entry which is preliminary data.</text>
</comment>